<keyword evidence="2" id="KW-0786">Thiamine pyrophosphate</keyword>
<reference evidence="4 5" key="1">
    <citation type="journal article" date="2020" name="Microb. Genom.">
        <title>Genetic diversity of clinical and environmental Mucorales isolates obtained from an investigation of mucormycosis cases among solid organ transplant recipients.</title>
        <authorList>
            <person name="Nguyen M.H."/>
            <person name="Kaul D."/>
            <person name="Muto C."/>
            <person name="Cheng S.J."/>
            <person name="Richter R.A."/>
            <person name="Bruno V.M."/>
            <person name="Liu G."/>
            <person name="Beyhan S."/>
            <person name="Sundermann A.J."/>
            <person name="Mounaud S."/>
            <person name="Pasculle A.W."/>
            <person name="Nierman W.C."/>
            <person name="Driscoll E."/>
            <person name="Cumbie R."/>
            <person name="Clancy C.J."/>
            <person name="Dupont C.L."/>
        </authorList>
    </citation>
    <scope>NUCLEOTIDE SEQUENCE [LARGE SCALE GENOMIC DNA]</scope>
    <source>
        <strain evidence="4 5">GL24</strain>
    </source>
</reference>
<dbReference type="InterPro" id="IPR029035">
    <property type="entry name" value="DHS-like_NAD/FAD-binding_dom"/>
</dbReference>
<comment type="caution">
    <text evidence="4">The sequence shown here is derived from an EMBL/GenBank/DDBJ whole genome shotgun (WGS) entry which is preliminary data.</text>
</comment>
<organism evidence="4 5">
    <name type="scientific">Rhizopus delemar</name>
    <dbReference type="NCBI Taxonomy" id="936053"/>
    <lineage>
        <taxon>Eukaryota</taxon>
        <taxon>Fungi</taxon>
        <taxon>Fungi incertae sedis</taxon>
        <taxon>Mucoromycota</taxon>
        <taxon>Mucoromycotina</taxon>
        <taxon>Mucoromycetes</taxon>
        <taxon>Mucorales</taxon>
        <taxon>Mucorineae</taxon>
        <taxon>Rhizopodaceae</taxon>
        <taxon>Rhizopus</taxon>
    </lineage>
</organism>
<dbReference type="EMBL" id="JAANIU010007439">
    <property type="protein sequence ID" value="KAG1537789.1"/>
    <property type="molecule type" value="Genomic_DNA"/>
</dbReference>
<evidence type="ECO:0000313" key="4">
    <source>
        <dbReference type="EMBL" id="KAG1537789.1"/>
    </source>
</evidence>
<dbReference type="AlphaFoldDB" id="A0A9P6Y2A8"/>
<gene>
    <name evidence="4" type="ORF">G6F50_014796</name>
</gene>
<dbReference type="Gene3D" id="3.40.50.970">
    <property type="match status" value="1"/>
</dbReference>
<dbReference type="GO" id="GO:0003984">
    <property type="term" value="F:acetolactate synthase activity"/>
    <property type="evidence" value="ECO:0007669"/>
    <property type="project" value="TreeGrafter"/>
</dbReference>
<comment type="similarity">
    <text evidence="1">Belongs to the TPP enzyme family.</text>
</comment>
<dbReference type="InterPro" id="IPR045229">
    <property type="entry name" value="TPP_enz"/>
</dbReference>
<keyword evidence="5" id="KW-1185">Reference proteome</keyword>
<evidence type="ECO:0000256" key="2">
    <source>
        <dbReference type="ARBA" id="ARBA00023052"/>
    </source>
</evidence>
<dbReference type="Pfam" id="PF00205">
    <property type="entry name" value="TPP_enzyme_M"/>
    <property type="match status" value="1"/>
</dbReference>
<dbReference type="GO" id="GO:0009097">
    <property type="term" value="P:isoleucine biosynthetic process"/>
    <property type="evidence" value="ECO:0007669"/>
    <property type="project" value="TreeGrafter"/>
</dbReference>
<dbReference type="Proteomes" id="UP000740926">
    <property type="component" value="Unassembled WGS sequence"/>
</dbReference>
<sequence>MATRDGGAAADVVLFVGCRAGSTSTEHWRFPNRDVPILHIDIDPMVIGANYLTEVGLVGDAKLALEALGTEVQARLAHRNSDAVDGAVLAGRAKAARLAQLEPLANSLDAPIRPERVEQSLNRLLPDDAVVCADPGTPCPYFSAYYDVSRPGRHFITNRAHGALGFSMSAALGAWLRLHGG</sequence>
<dbReference type="InterPro" id="IPR029061">
    <property type="entry name" value="THDP-binding"/>
</dbReference>
<feature type="domain" description="Thiamine pyrophosphate enzyme central" evidence="3">
    <location>
        <begin position="9"/>
        <end position="68"/>
    </location>
</feature>
<dbReference type="GO" id="GO:0005948">
    <property type="term" value="C:acetolactate synthase complex"/>
    <property type="evidence" value="ECO:0007669"/>
    <property type="project" value="TreeGrafter"/>
</dbReference>
<dbReference type="PANTHER" id="PTHR18968">
    <property type="entry name" value="THIAMINE PYROPHOSPHATE ENZYMES"/>
    <property type="match status" value="1"/>
</dbReference>
<dbReference type="SUPFAM" id="SSF52467">
    <property type="entry name" value="DHS-like NAD/FAD-binding domain"/>
    <property type="match status" value="1"/>
</dbReference>
<dbReference type="GO" id="GO:0030976">
    <property type="term" value="F:thiamine pyrophosphate binding"/>
    <property type="evidence" value="ECO:0007669"/>
    <property type="project" value="InterPro"/>
</dbReference>
<dbReference type="GO" id="GO:0009099">
    <property type="term" value="P:L-valine biosynthetic process"/>
    <property type="evidence" value="ECO:0007669"/>
    <property type="project" value="TreeGrafter"/>
</dbReference>
<evidence type="ECO:0000313" key="5">
    <source>
        <dbReference type="Proteomes" id="UP000740926"/>
    </source>
</evidence>
<dbReference type="SUPFAM" id="SSF52518">
    <property type="entry name" value="Thiamin diphosphate-binding fold (THDP-binding)"/>
    <property type="match status" value="1"/>
</dbReference>
<proteinExistence type="inferred from homology"/>
<evidence type="ECO:0000256" key="1">
    <source>
        <dbReference type="ARBA" id="ARBA00007812"/>
    </source>
</evidence>
<dbReference type="PANTHER" id="PTHR18968:SF13">
    <property type="entry name" value="ACETOLACTATE SYNTHASE CATALYTIC SUBUNIT, MITOCHONDRIAL"/>
    <property type="match status" value="1"/>
</dbReference>
<protein>
    <recommendedName>
        <fullName evidence="3">Thiamine pyrophosphate enzyme central domain-containing protein</fullName>
    </recommendedName>
</protein>
<dbReference type="Gene3D" id="3.40.50.1220">
    <property type="entry name" value="TPP-binding domain"/>
    <property type="match status" value="1"/>
</dbReference>
<evidence type="ECO:0000259" key="3">
    <source>
        <dbReference type="Pfam" id="PF00205"/>
    </source>
</evidence>
<dbReference type="GO" id="GO:0050660">
    <property type="term" value="F:flavin adenine dinucleotide binding"/>
    <property type="evidence" value="ECO:0007669"/>
    <property type="project" value="TreeGrafter"/>
</dbReference>
<accession>A0A9P6Y2A8</accession>
<dbReference type="GO" id="GO:0000287">
    <property type="term" value="F:magnesium ion binding"/>
    <property type="evidence" value="ECO:0007669"/>
    <property type="project" value="InterPro"/>
</dbReference>
<dbReference type="InterPro" id="IPR012000">
    <property type="entry name" value="Thiamin_PyroP_enz_cen_dom"/>
</dbReference>
<name>A0A9P6Y2A8_9FUNG</name>